<protein>
    <submittedName>
        <fullName evidence="4">Uncharacterized protein</fullName>
    </submittedName>
</protein>
<proteinExistence type="predicted"/>
<sequence>MQLNVSNANIQSMLEDTTLSIETLMSPLKYVNVPATVVKFEHTSIVKHYLNQLNWAVKSRNQRWINFIASAIQNFEGYRESPLLIAIRVGESLAIIRLLVKYGAYIDTRDTVGNTVLHYAAKYSRKDVFDFFLKHGADPNEINYNGQTALHLVYNSPDKLDFIRFLLESGLDPDIMKIRLLRCGMCHTVGKVLSNTNHNCKRCWNKKQESDKLQLCFDYGANVNTLDVKGNTILSLTHQDQTVWIQPIIEQIAKTETLGETIRRSDLRLINNNSTFLSYYRKCRGELAAMRVKVFFQDVSFYDILTANCWRMLNYVRQKDLVQAFEQQNCDSKYPIYSKSMRNRFRRTLNKLELIKEGVATLQMAFSIPKNNNQPILDTVASFLNERNMLRWIDKND</sequence>
<dbReference type="InterPro" id="IPR002110">
    <property type="entry name" value="Ankyrin_rpt"/>
</dbReference>
<evidence type="ECO:0000256" key="2">
    <source>
        <dbReference type="ARBA" id="ARBA00023043"/>
    </source>
</evidence>
<dbReference type="Proteomes" id="UP000215335">
    <property type="component" value="Unassembled WGS sequence"/>
</dbReference>
<dbReference type="SUPFAM" id="SSF48403">
    <property type="entry name" value="Ankyrin repeat"/>
    <property type="match status" value="1"/>
</dbReference>
<evidence type="ECO:0000256" key="1">
    <source>
        <dbReference type="ARBA" id="ARBA00022737"/>
    </source>
</evidence>
<accession>A0A232EN11</accession>
<keyword evidence="1" id="KW-0677">Repeat</keyword>
<dbReference type="Pfam" id="PF12796">
    <property type="entry name" value="Ank_2"/>
    <property type="match status" value="1"/>
</dbReference>
<dbReference type="EMBL" id="NNAY01003268">
    <property type="protein sequence ID" value="OXU19711.1"/>
    <property type="molecule type" value="Genomic_DNA"/>
</dbReference>
<gene>
    <name evidence="4" type="ORF">TSAR_005974</name>
</gene>
<evidence type="ECO:0000313" key="4">
    <source>
        <dbReference type="EMBL" id="OXU19711.1"/>
    </source>
</evidence>
<feature type="repeat" description="ANK" evidence="3">
    <location>
        <begin position="145"/>
        <end position="178"/>
    </location>
</feature>
<evidence type="ECO:0000313" key="5">
    <source>
        <dbReference type="Proteomes" id="UP000215335"/>
    </source>
</evidence>
<name>A0A232EN11_9HYME</name>
<dbReference type="PROSITE" id="PS50088">
    <property type="entry name" value="ANK_REPEAT"/>
    <property type="match status" value="3"/>
</dbReference>
<reference evidence="4 5" key="1">
    <citation type="journal article" date="2017" name="Curr. Biol.">
        <title>The Evolution of Venom by Co-option of Single-Copy Genes.</title>
        <authorList>
            <person name="Martinson E.O."/>
            <person name="Mrinalini"/>
            <person name="Kelkar Y.D."/>
            <person name="Chang C.H."/>
            <person name="Werren J.H."/>
        </authorList>
    </citation>
    <scope>NUCLEOTIDE SEQUENCE [LARGE SCALE GENOMIC DNA]</scope>
    <source>
        <strain evidence="4 5">Alberta</strain>
        <tissue evidence="4">Whole body</tissue>
    </source>
</reference>
<organism evidence="4 5">
    <name type="scientific">Trichomalopsis sarcophagae</name>
    <dbReference type="NCBI Taxonomy" id="543379"/>
    <lineage>
        <taxon>Eukaryota</taxon>
        <taxon>Metazoa</taxon>
        <taxon>Ecdysozoa</taxon>
        <taxon>Arthropoda</taxon>
        <taxon>Hexapoda</taxon>
        <taxon>Insecta</taxon>
        <taxon>Pterygota</taxon>
        <taxon>Neoptera</taxon>
        <taxon>Endopterygota</taxon>
        <taxon>Hymenoptera</taxon>
        <taxon>Apocrita</taxon>
        <taxon>Proctotrupomorpha</taxon>
        <taxon>Chalcidoidea</taxon>
        <taxon>Pteromalidae</taxon>
        <taxon>Pteromalinae</taxon>
        <taxon>Trichomalopsis</taxon>
    </lineage>
</organism>
<feature type="repeat" description="ANK" evidence="3">
    <location>
        <begin position="78"/>
        <end position="111"/>
    </location>
</feature>
<dbReference type="SMART" id="SM00248">
    <property type="entry name" value="ANK"/>
    <property type="match status" value="3"/>
</dbReference>
<dbReference type="InterPro" id="IPR036770">
    <property type="entry name" value="Ankyrin_rpt-contain_sf"/>
</dbReference>
<comment type="caution">
    <text evidence="4">The sequence shown here is derived from an EMBL/GenBank/DDBJ whole genome shotgun (WGS) entry which is preliminary data.</text>
</comment>
<dbReference type="PANTHER" id="PTHR24198">
    <property type="entry name" value="ANKYRIN REPEAT AND PROTEIN KINASE DOMAIN-CONTAINING PROTEIN"/>
    <property type="match status" value="1"/>
</dbReference>
<evidence type="ECO:0000256" key="3">
    <source>
        <dbReference type="PROSITE-ProRule" id="PRU00023"/>
    </source>
</evidence>
<feature type="repeat" description="ANK" evidence="3">
    <location>
        <begin position="112"/>
        <end position="144"/>
    </location>
</feature>
<dbReference type="PROSITE" id="PS50297">
    <property type="entry name" value="ANK_REP_REGION"/>
    <property type="match status" value="2"/>
</dbReference>
<dbReference type="PANTHER" id="PTHR24198:SF165">
    <property type="entry name" value="ANKYRIN REPEAT-CONTAINING PROTEIN-RELATED"/>
    <property type="match status" value="1"/>
</dbReference>
<dbReference type="AlphaFoldDB" id="A0A232EN11"/>
<dbReference type="Gene3D" id="1.25.40.20">
    <property type="entry name" value="Ankyrin repeat-containing domain"/>
    <property type="match status" value="1"/>
</dbReference>
<keyword evidence="2 3" id="KW-0040">ANK repeat</keyword>
<keyword evidence="5" id="KW-1185">Reference proteome</keyword>